<proteinExistence type="predicted"/>
<evidence type="ECO:0000313" key="2">
    <source>
        <dbReference type="Proteomes" id="UP000183986"/>
    </source>
</evidence>
<dbReference type="OrthoDB" id="194359at2"/>
<dbReference type="RefSeq" id="WP_072676956.1">
    <property type="nucleotide sequence ID" value="NZ_MPKY01000001.1"/>
</dbReference>
<dbReference type="EMBL" id="MPKY01000001">
    <property type="protein sequence ID" value="OJS99998.1"/>
    <property type="molecule type" value="Genomic_DNA"/>
</dbReference>
<dbReference type="Proteomes" id="UP000183986">
    <property type="component" value="Unassembled WGS sequence"/>
</dbReference>
<keyword evidence="2" id="KW-1185">Reference proteome</keyword>
<dbReference type="AlphaFoldDB" id="A0A1M2UXC8"/>
<comment type="caution">
    <text evidence="1">The sequence shown here is derived from an EMBL/GenBank/DDBJ whole genome shotgun (WGS) entry which is preliminary data.</text>
</comment>
<organism evidence="1 2">
    <name type="scientific">Marinobacter nauticus</name>
    <name type="common">Marinobacter hydrocarbonoclasticus</name>
    <name type="synonym">Marinobacter aquaeolei</name>
    <dbReference type="NCBI Taxonomy" id="2743"/>
    <lineage>
        <taxon>Bacteria</taxon>
        <taxon>Pseudomonadati</taxon>
        <taxon>Pseudomonadota</taxon>
        <taxon>Gammaproteobacteria</taxon>
        <taxon>Pseudomonadales</taxon>
        <taxon>Marinobacteraceae</taxon>
        <taxon>Marinobacter</taxon>
    </lineage>
</organism>
<evidence type="ECO:0000313" key="1">
    <source>
        <dbReference type="EMBL" id="OJS99998.1"/>
    </source>
</evidence>
<name>A0A1M2UXC8_MARNT</name>
<reference evidence="1" key="1">
    <citation type="submission" date="2016-11" db="EMBL/GenBank/DDBJ databases">
        <title>Draft Genome Sequence of Marinobacter hydrocarbonoclasticus strain STW2, a polyaromatic aromatic hydrocarbon degrading and denitrifying bacterium from rhizosphere of Seagrass Enhalus acodoides.</title>
        <authorList>
            <person name="Ling J."/>
            <person name="Dong J."/>
        </authorList>
    </citation>
    <scope>NUCLEOTIDE SEQUENCE [LARGE SCALE GENOMIC DNA]</scope>
    <source>
        <strain evidence="1">STW2</strain>
    </source>
</reference>
<protein>
    <submittedName>
        <fullName evidence="1">Uncharacterized protein</fullName>
    </submittedName>
</protein>
<sequence length="219" mass="24469">MDGLKSQDLGLLLKLVSLQKQERLGPGQKTKRAWPHDWQDWDDESEFSAPWMDEFFGDEGSYPAAYTVRNLEAETGIGKSQVSNSLRRCYDIGLAKKDRKTGVPRVNSKSLYEFVVYGAKYVFPAKPGQFARGVRTAFAAPVLESHLFGAGELLPVWPDARGNNTGLEVSPLFKTVGHAVRRDPELYALLALVDAIRIGNARESNLAKDLLRKRMEVTE</sequence>
<gene>
    <name evidence="1" type="ORF">BEE62_07760</name>
</gene>
<accession>A0A1M2UXC8</accession>